<evidence type="ECO:0000313" key="2">
    <source>
        <dbReference type="EMBL" id="MBW4666473.1"/>
    </source>
</evidence>
<evidence type="ECO:0000313" key="3">
    <source>
        <dbReference type="Proteomes" id="UP000729701"/>
    </source>
</evidence>
<feature type="region of interest" description="Disordered" evidence="1">
    <location>
        <begin position="224"/>
        <end position="247"/>
    </location>
</feature>
<comment type="caution">
    <text evidence="2">The sequence shown here is derived from an EMBL/GenBank/DDBJ whole genome shotgun (WGS) entry which is preliminary data.</text>
</comment>
<protein>
    <submittedName>
        <fullName evidence="2">Uncharacterized protein</fullName>
    </submittedName>
</protein>
<organism evidence="2 3">
    <name type="scientific">Cyanomargarita calcarea GSE-NOS-MK-12-04C</name>
    <dbReference type="NCBI Taxonomy" id="2839659"/>
    <lineage>
        <taxon>Bacteria</taxon>
        <taxon>Bacillati</taxon>
        <taxon>Cyanobacteriota</taxon>
        <taxon>Cyanophyceae</taxon>
        <taxon>Nostocales</taxon>
        <taxon>Cyanomargaritaceae</taxon>
        <taxon>Cyanomargarita</taxon>
    </lineage>
</organism>
<name>A0A951QK44_9CYAN</name>
<accession>A0A951QK44</accession>
<reference evidence="2" key="1">
    <citation type="submission" date="2021-05" db="EMBL/GenBank/DDBJ databases">
        <authorList>
            <person name="Pietrasiak N."/>
            <person name="Ward R."/>
            <person name="Stajich J.E."/>
            <person name="Kurbessoian T."/>
        </authorList>
    </citation>
    <scope>NUCLEOTIDE SEQUENCE</scope>
    <source>
        <strain evidence="2">GSE-NOS-MK-12-04C</strain>
    </source>
</reference>
<proteinExistence type="predicted"/>
<evidence type="ECO:0000256" key="1">
    <source>
        <dbReference type="SAM" id="MobiDB-lite"/>
    </source>
</evidence>
<dbReference type="Proteomes" id="UP000729701">
    <property type="component" value="Unassembled WGS sequence"/>
</dbReference>
<gene>
    <name evidence="2" type="ORF">KME60_03255</name>
</gene>
<dbReference type="AlphaFoldDB" id="A0A951QK44"/>
<dbReference type="EMBL" id="JAHHGZ010000003">
    <property type="protein sequence ID" value="MBW4666473.1"/>
    <property type="molecule type" value="Genomic_DNA"/>
</dbReference>
<sequence>MNVLEKQLLGGDRAFEFLNIRTDGVTPIPGKSKEDVRRDFAAGLLSRSDALQMLGYEDEGISERADAEYKIDWQPNTLSSSTESGRFIDFEELDGKEWGDRSIYLIQRSNAGDLFAVGYENEEVAEEAYLTIAPLNGYLGIEEITSDSERSDSLRLDRNYVRDSRGRFARVAGNSQPKEVVALDRINSKTNIAQLKAIADKHGIAVPKSAHKRESWRQAIKSHPEGSPYFEKKPRAKSPIPGKRKSSLEQRIFQTDFSDHKQIIFLGKFLASEHIKSSEPSEEELQAMESRNEFGKKAQAALKARNTKEANKYINSFHKAEKKYEALASERKQALVIEHQNLKDAIAKHHGLSPSVKNAMAESVVYDLPKASPKEIKEIKDHLAEFYGLSGGKGAVSYVEHSSDRAFANEQQSLINVGNKTNKEIIFHELGHHVEYNSSSVQSAARDWVKSRATSQTPAKLSDLTGSKTYGNDEIALPDSFISAYVGKVYAHGSTEVLSMGVEHLAEPKKMIYLHQQDIEHFHFTIGALLNAN</sequence>
<reference evidence="2" key="2">
    <citation type="journal article" date="2022" name="Microbiol. Resour. Announc.">
        <title>Metagenome Sequencing to Explore Phylogenomics of Terrestrial Cyanobacteria.</title>
        <authorList>
            <person name="Ward R.D."/>
            <person name="Stajich J.E."/>
            <person name="Johansen J.R."/>
            <person name="Huntemann M."/>
            <person name="Clum A."/>
            <person name="Foster B."/>
            <person name="Foster B."/>
            <person name="Roux S."/>
            <person name="Palaniappan K."/>
            <person name="Varghese N."/>
            <person name="Mukherjee S."/>
            <person name="Reddy T.B.K."/>
            <person name="Daum C."/>
            <person name="Copeland A."/>
            <person name="Chen I.A."/>
            <person name="Ivanova N.N."/>
            <person name="Kyrpides N.C."/>
            <person name="Shapiro N."/>
            <person name="Eloe-Fadrosh E.A."/>
            <person name="Pietrasiak N."/>
        </authorList>
    </citation>
    <scope>NUCLEOTIDE SEQUENCE</scope>
    <source>
        <strain evidence="2">GSE-NOS-MK-12-04C</strain>
    </source>
</reference>